<dbReference type="InterPro" id="IPR008271">
    <property type="entry name" value="Ser/Thr_kinase_AS"/>
</dbReference>
<organism evidence="7">
    <name type="scientific">Sexangularia sp. CB-2014</name>
    <dbReference type="NCBI Taxonomy" id="1486929"/>
    <lineage>
        <taxon>Eukaryota</taxon>
        <taxon>Amoebozoa</taxon>
        <taxon>Tubulinea</taxon>
        <taxon>Elardia</taxon>
        <taxon>Arcellinida</taxon>
        <taxon>Arcellinida incertae sedis</taxon>
        <taxon>Sexangularia</taxon>
    </lineage>
</organism>
<dbReference type="Pfam" id="PF00069">
    <property type="entry name" value="Pkinase"/>
    <property type="match status" value="1"/>
</dbReference>
<comment type="similarity">
    <text evidence="1">Belongs to the protein kinase superfamily. STE Ser/Thr protein kinase family. STE20 subfamily.</text>
</comment>
<dbReference type="SMART" id="SM00220">
    <property type="entry name" value="S_TKc"/>
    <property type="match status" value="1"/>
</dbReference>
<proteinExistence type="inferred from homology"/>
<feature type="region of interest" description="Disordered" evidence="5">
    <location>
        <begin position="148"/>
        <end position="167"/>
    </location>
</feature>
<evidence type="ECO:0000259" key="6">
    <source>
        <dbReference type="PROSITE" id="PS50011"/>
    </source>
</evidence>
<dbReference type="InterPro" id="IPR011009">
    <property type="entry name" value="Kinase-like_dom_sf"/>
</dbReference>
<feature type="compositionally biased region" description="Basic residues" evidence="5">
    <location>
        <begin position="270"/>
        <end position="298"/>
    </location>
</feature>
<dbReference type="PROSITE" id="PS50011">
    <property type="entry name" value="PROTEIN_KINASE_DOM"/>
    <property type="match status" value="1"/>
</dbReference>
<dbReference type="PROSITE" id="PS00107">
    <property type="entry name" value="PROTEIN_KINASE_ATP"/>
    <property type="match status" value="1"/>
</dbReference>
<dbReference type="PROSITE" id="PS00108">
    <property type="entry name" value="PROTEIN_KINASE_ST"/>
    <property type="match status" value="1"/>
</dbReference>
<gene>
    <name evidence="7" type="ORF">SSP0437_LOCUS7902</name>
</gene>
<dbReference type="PANTHER" id="PTHR45832:SF22">
    <property type="entry name" value="SERINE_THREONINE-PROTEIN KINASE SAMKA-RELATED"/>
    <property type="match status" value="1"/>
</dbReference>
<accession>A0A7S1YET0</accession>
<name>A0A7S1YET0_9EUKA</name>
<keyword evidence="2 4" id="KW-0547">Nucleotide-binding</keyword>
<feature type="region of interest" description="Disordered" evidence="5">
    <location>
        <begin position="179"/>
        <end position="352"/>
    </location>
</feature>
<feature type="compositionally biased region" description="Low complexity" evidence="5">
    <location>
        <begin position="259"/>
        <end position="269"/>
    </location>
</feature>
<sequence>MGCSQSKTSEKRARAEKRKTREVANASTLAVGNADLAQLSERVAAAHDKKAAAKSAKYRGLKITIGSYDDLPSKIVRDVAKAGIPFGECDRHLHILANVLRFTHKLRITLENAPDAPYYAEMHRAMTEGGLFDHTGQGVVEDDDAAELSDVDEGDGDGDGQGDAATEQADKKVIVEKQQAMPSQLAQSGGLRISGHHRDSRSTSRRSTPRASGRSSPPTRTASHGPPAAPSAARARALSQGGGQPRGLVLDGLRKSSREASSGESSPVRGRSRSRSLHKSGHRPKSAPHTPRGGRRRGAPAGSGDATSAVPALADQRAGVSAKVRSREKALSPRGGRSDHTGLSTPAATPLAAAERERTLRRYDPAMFVVGEEELMSTEHLDAQSIFSTGEMVGKGGYGKVFKATETLSTKAKRQVALKKMLHSTEKEKVTNLNEIGCLRHFLHPNIVTFHRAFIVTPPEKRAQCWISMELLEGGTLQQASRSTKFTPEHCAFVAREMLTGIAFMHKLGYAHRDLKSANVMLSIKAEVKLIDFGLSTRLSDKKEVRHMVGSPFWMPPEMVRREAQTFAVDSFSLAISIWEMFDQKAPNSHNKVKALFVIGTGQLKVPTKVEDTPYGRFMTRCLEPVATKRALAKDLLSDPYLETAVSVEDMSMVLRETFLRKHLELF</sequence>
<dbReference type="GO" id="GO:0004672">
    <property type="term" value="F:protein kinase activity"/>
    <property type="evidence" value="ECO:0007669"/>
    <property type="project" value="InterPro"/>
</dbReference>
<feature type="compositionally biased region" description="Basic and acidic residues" evidence="5">
    <location>
        <begin position="325"/>
        <end position="340"/>
    </location>
</feature>
<dbReference type="AlphaFoldDB" id="A0A7S1YET0"/>
<feature type="compositionally biased region" description="Low complexity" evidence="5">
    <location>
        <begin position="209"/>
        <end position="221"/>
    </location>
</feature>
<feature type="domain" description="Protein kinase" evidence="6">
    <location>
        <begin position="387"/>
        <end position="642"/>
    </location>
</feature>
<evidence type="ECO:0000256" key="4">
    <source>
        <dbReference type="PROSITE-ProRule" id="PRU10141"/>
    </source>
</evidence>
<feature type="compositionally biased region" description="Low complexity" evidence="5">
    <location>
        <begin position="343"/>
        <end position="352"/>
    </location>
</feature>
<dbReference type="Gene3D" id="1.10.510.10">
    <property type="entry name" value="Transferase(Phosphotransferase) domain 1"/>
    <property type="match status" value="1"/>
</dbReference>
<feature type="region of interest" description="Disordered" evidence="5">
    <location>
        <begin position="1"/>
        <end position="24"/>
    </location>
</feature>
<evidence type="ECO:0000256" key="5">
    <source>
        <dbReference type="SAM" id="MobiDB-lite"/>
    </source>
</evidence>
<feature type="compositionally biased region" description="Acidic residues" evidence="5">
    <location>
        <begin position="148"/>
        <end position="160"/>
    </location>
</feature>
<dbReference type="InterPro" id="IPR000719">
    <property type="entry name" value="Prot_kinase_dom"/>
</dbReference>
<evidence type="ECO:0000313" key="7">
    <source>
        <dbReference type="EMBL" id="CAD9300260.1"/>
    </source>
</evidence>
<dbReference type="SUPFAM" id="SSF56112">
    <property type="entry name" value="Protein kinase-like (PK-like)"/>
    <property type="match status" value="1"/>
</dbReference>
<dbReference type="EMBL" id="HBGL01010179">
    <property type="protein sequence ID" value="CAD9300260.1"/>
    <property type="molecule type" value="Transcribed_RNA"/>
</dbReference>
<dbReference type="InterPro" id="IPR051931">
    <property type="entry name" value="PAK3-like"/>
</dbReference>
<reference evidence="7" key="1">
    <citation type="submission" date="2021-01" db="EMBL/GenBank/DDBJ databases">
        <authorList>
            <person name="Corre E."/>
            <person name="Pelletier E."/>
            <person name="Niang G."/>
            <person name="Scheremetjew M."/>
            <person name="Finn R."/>
            <person name="Kale V."/>
            <person name="Holt S."/>
            <person name="Cochrane G."/>
            <person name="Meng A."/>
            <person name="Brown T."/>
            <person name="Cohen L."/>
        </authorList>
    </citation>
    <scope>NUCLEOTIDE SEQUENCE</scope>
    <source>
        <strain evidence="7">ATCC 50979</strain>
    </source>
</reference>
<dbReference type="GO" id="GO:0005524">
    <property type="term" value="F:ATP binding"/>
    <property type="evidence" value="ECO:0007669"/>
    <property type="project" value="UniProtKB-UniRule"/>
</dbReference>
<dbReference type="InterPro" id="IPR017441">
    <property type="entry name" value="Protein_kinase_ATP_BS"/>
</dbReference>
<protein>
    <recommendedName>
        <fullName evidence="6">Protein kinase domain-containing protein</fullName>
    </recommendedName>
</protein>
<evidence type="ECO:0000256" key="3">
    <source>
        <dbReference type="ARBA" id="ARBA00022840"/>
    </source>
</evidence>
<feature type="binding site" evidence="4">
    <location>
        <position position="419"/>
    </location>
    <ligand>
        <name>ATP</name>
        <dbReference type="ChEBI" id="CHEBI:30616"/>
    </ligand>
</feature>
<evidence type="ECO:0000256" key="2">
    <source>
        <dbReference type="ARBA" id="ARBA00022741"/>
    </source>
</evidence>
<dbReference type="PANTHER" id="PTHR45832">
    <property type="entry name" value="SERINE/THREONINE-PROTEIN KINASE SAMKA-RELATED-RELATED"/>
    <property type="match status" value="1"/>
</dbReference>
<keyword evidence="3 4" id="KW-0067">ATP-binding</keyword>
<evidence type="ECO:0000256" key="1">
    <source>
        <dbReference type="ARBA" id="ARBA00008874"/>
    </source>
</evidence>